<dbReference type="EMBL" id="FOSB01000006">
    <property type="protein sequence ID" value="SFK04998.1"/>
    <property type="molecule type" value="Genomic_DNA"/>
</dbReference>
<sequence>MKKELSLQLECTMLFQTNPYMSETITGIGTRLGRKTEDLQSIVESLVQQGILQKSGDEASPLFRYKEPVVTTELDFTKELDRS</sequence>
<evidence type="ECO:0000313" key="1">
    <source>
        <dbReference type="EMBL" id="SFK04998.1"/>
    </source>
</evidence>
<gene>
    <name evidence="1" type="ORF">SAMN04487936_106303</name>
</gene>
<proteinExistence type="predicted"/>
<dbReference type="RefSeq" id="WP_244151545.1">
    <property type="nucleotide sequence ID" value="NZ_FOSB01000006.1"/>
</dbReference>
<accession>A0A1I3WBQ5</accession>
<name>A0A1I3WBQ5_HALDA</name>
<dbReference type="Proteomes" id="UP000183557">
    <property type="component" value="Unassembled WGS sequence"/>
</dbReference>
<keyword evidence="2" id="KW-1185">Reference proteome</keyword>
<dbReference type="AlphaFoldDB" id="A0A1I3WBQ5"/>
<evidence type="ECO:0000313" key="2">
    <source>
        <dbReference type="Proteomes" id="UP000183557"/>
    </source>
</evidence>
<reference evidence="2" key="1">
    <citation type="submission" date="2016-10" db="EMBL/GenBank/DDBJ databases">
        <authorList>
            <person name="Varghese N."/>
            <person name="Submissions S."/>
        </authorList>
    </citation>
    <scope>NUCLEOTIDE SEQUENCE [LARGE SCALE GENOMIC DNA]</scope>
    <source>
        <strain evidence="2">CGMCC 1.3704</strain>
    </source>
</reference>
<organism evidence="1 2">
    <name type="scientific">Halobacillus dabanensis</name>
    <dbReference type="NCBI Taxonomy" id="240302"/>
    <lineage>
        <taxon>Bacteria</taxon>
        <taxon>Bacillati</taxon>
        <taxon>Bacillota</taxon>
        <taxon>Bacilli</taxon>
        <taxon>Bacillales</taxon>
        <taxon>Bacillaceae</taxon>
        <taxon>Halobacillus</taxon>
    </lineage>
</organism>
<protein>
    <submittedName>
        <fullName evidence="1">Uncharacterized protein</fullName>
    </submittedName>
</protein>